<dbReference type="EMBL" id="JAANBB010000155">
    <property type="protein sequence ID" value="KAF7548218.1"/>
    <property type="molecule type" value="Genomic_DNA"/>
</dbReference>
<evidence type="ECO:0000313" key="3">
    <source>
        <dbReference type="Proteomes" id="UP000722485"/>
    </source>
</evidence>
<comment type="caution">
    <text evidence="2">The sequence shown here is derived from an EMBL/GenBank/DDBJ whole genome shotgun (WGS) entry which is preliminary data.</text>
</comment>
<reference evidence="2" key="1">
    <citation type="submission" date="2020-03" db="EMBL/GenBank/DDBJ databases">
        <title>Draft Genome Sequence of Cylindrodendrum hubeiense.</title>
        <authorList>
            <person name="Buettner E."/>
            <person name="Kellner H."/>
        </authorList>
    </citation>
    <scope>NUCLEOTIDE SEQUENCE</scope>
    <source>
        <strain evidence="2">IHI 201604</strain>
    </source>
</reference>
<organism evidence="2 3">
    <name type="scientific">Cylindrodendrum hubeiense</name>
    <dbReference type="NCBI Taxonomy" id="595255"/>
    <lineage>
        <taxon>Eukaryota</taxon>
        <taxon>Fungi</taxon>
        <taxon>Dikarya</taxon>
        <taxon>Ascomycota</taxon>
        <taxon>Pezizomycotina</taxon>
        <taxon>Sordariomycetes</taxon>
        <taxon>Hypocreomycetidae</taxon>
        <taxon>Hypocreales</taxon>
        <taxon>Nectriaceae</taxon>
        <taxon>Cylindrodendrum</taxon>
    </lineage>
</organism>
<dbReference type="Pfam" id="PF14441">
    <property type="entry name" value="OTT_1508_deam"/>
    <property type="match status" value="1"/>
</dbReference>
<sequence>MSPSTVEPEIIPMKSRVIHKFYEPLVLLSALNSATRETAVPVNVMASIDADDDKEVFQAFVYKLGHVCDRVKGDYGATITSFYVLQDQNNEDQVHYWFASNQRTHEELEYTKAHVEGLLNKVKNASGDTSRQRSVFKALLSDVLIFNRPRVGYYISKMMEHATKCISMCLDIPDEKEPMIGEILEVLVDLIDFDTSANTSDQVFAERCHQIIIMLERLPLSPSGRAIAERAAEGRMPGVPSEECWSDLQHMINRTVAYAQSVRFMLKAKSNWPKLFKHFDVSYYESSARMPRPFRNKSQTAEGIVGRMTRKTETMTTFRAFVLHLQMFDLDKLIQTEYRRESFRPIVHSEVLLLDQLDKKGLLEKRFFFNGWMYIGSSKPTCKLCDHFFEKYPAKIGRRPTHGNMYLSWRFPDVLKSQGDEGVQKRHDMLERVLQKVREEAFDIVKMKSPSSYRRDDSFTNSAALPPDRAGDVDDLASLLGQVDLD</sequence>
<dbReference type="AlphaFoldDB" id="A0A9P5H5X6"/>
<feature type="region of interest" description="Disordered" evidence="1">
    <location>
        <begin position="451"/>
        <end position="470"/>
    </location>
</feature>
<dbReference type="InterPro" id="IPR027796">
    <property type="entry name" value="OTT_1508_deam-like"/>
</dbReference>
<gene>
    <name evidence="2" type="ORF">G7Z17_g7216</name>
</gene>
<name>A0A9P5H5X6_9HYPO</name>
<dbReference type="OrthoDB" id="3251507at2759"/>
<dbReference type="Proteomes" id="UP000722485">
    <property type="component" value="Unassembled WGS sequence"/>
</dbReference>
<evidence type="ECO:0000256" key="1">
    <source>
        <dbReference type="SAM" id="MobiDB-lite"/>
    </source>
</evidence>
<proteinExistence type="predicted"/>
<evidence type="ECO:0000313" key="2">
    <source>
        <dbReference type="EMBL" id="KAF7548218.1"/>
    </source>
</evidence>
<keyword evidence="3" id="KW-1185">Reference proteome</keyword>
<dbReference type="PANTHER" id="PTHR42037:SF1">
    <property type="match status" value="1"/>
</dbReference>
<dbReference type="PANTHER" id="PTHR42037">
    <property type="match status" value="1"/>
</dbReference>
<accession>A0A9P5H5X6</accession>
<protein>
    <submittedName>
        <fullName evidence="2">Uncharacterized protein</fullName>
    </submittedName>
</protein>